<accession>A0A081LCL6</accession>
<keyword evidence="1" id="KW-0812">Transmembrane</keyword>
<feature type="domain" description="DUF4064" evidence="2">
    <location>
        <begin position="2"/>
        <end position="84"/>
    </location>
</feature>
<feature type="transmembrane region" description="Helical" evidence="1">
    <location>
        <begin position="7"/>
        <end position="30"/>
    </location>
</feature>
<dbReference type="Pfam" id="PF13273">
    <property type="entry name" value="DUF4064"/>
    <property type="match status" value="1"/>
</dbReference>
<gene>
    <name evidence="3" type="ORF">BA70_17420</name>
</gene>
<proteinExistence type="predicted"/>
<comment type="caution">
    <text evidence="3">The sequence shown here is derived from an EMBL/GenBank/DDBJ whole genome shotgun (WGS) entry which is preliminary data.</text>
</comment>
<evidence type="ECO:0000259" key="2">
    <source>
        <dbReference type="Pfam" id="PF13273"/>
    </source>
</evidence>
<feature type="transmembrane region" description="Helical" evidence="1">
    <location>
        <begin position="42"/>
        <end position="63"/>
    </location>
</feature>
<dbReference type="Proteomes" id="UP000028091">
    <property type="component" value="Unassembled WGS sequence"/>
</dbReference>
<dbReference type="eggNOG" id="ENOG50330QP">
    <property type="taxonomic scope" value="Bacteria"/>
</dbReference>
<dbReference type="OrthoDB" id="2623361at2"/>
<sequence>MKRTTEFVLGLIGGIFGFFGAMFALAFGGIDAAFSDSGTSEITGLGWAAMLFSILAIVASVIVKKKAKLGGILLLVSAVGGIISISMFFILPAVLIIIAGCMGLFRKDPVVNQNNEGSL</sequence>
<organism evidence="3 4">
    <name type="scientific">Bacillus zhangzhouensis</name>
    <dbReference type="NCBI Taxonomy" id="1178540"/>
    <lineage>
        <taxon>Bacteria</taxon>
        <taxon>Bacillati</taxon>
        <taxon>Bacillota</taxon>
        <taxon>Bacilli</taxon>
        <taxon>Bacillales</taxon>
        <taxon>Bacillaceae</taxon>
        <taxon>Bacillus</taxon>
    </lineage>
</organism>
<protein>
    <submittedName>
        <fullName evidence="3">Membrane protein</fullName>
    </submittedName>
</protein>
<dbReference type="EMBL" id="JOTP01000006">
    <property type="protein sequence ID" value="KEP26992.1"/>
    <property type="molecule type" value="Genomic_DNA"/>
</dbReference>
<keyword evidence="1" id="KW-1133">Transmembrane helix</keyword>
<dbReference type="AlphaFoldDB" id="A0A081LCL6"/>
<evidence type="ECO:0000313" key="3">
    <source>
        <dbReference type="EMBL" id="KEP26992.1"/>
    </source>
</evidence>
<evidence type="ECO:0000256" key="1">
    <source>
        <dbReference type="SAM" id="Phobius"/>
    </source>
</evidence>
<reference evidence="3 4" key="1">
    <citation type="submission" date="2012-09" db="EMBL/GenBank/DDBJ databases">
        <title>Genome Sequence of Bacillus sp. DW5-4.</title>
        <authorList>
            <person name="Lai Q."/>
            <person name="Liu Y."/>
            <person name="Shao Z."/>
        </authorList>
    </citation>
    <scope>NUCLEOTIDE SEQUENCE [LARGE SCALE GENOMIC DNA]</scope>
    <source>
        <strain evidence="3 4">DW5-4</strain>
    </source>
</reference>
<name>A0A081LCL6_9BACI</name>
<keyword evidence="4" id="KW-1185">Reference proteome</keyword>
<dbReference type="RefSeq" id="WP_034320355.1">
    <property type="nucleotide sequence ID" value="NZ_JBCMYH010000017.1"/>
</dbReference>
<keyword evidence="1" id="KW-0472">Membrane</keyword>
<feature type="transmembrane region" description="Helical" evidence="1">
    <location>
        <begin position="72"/>
        <end position="105"/>
    </location>
</feature>
<dbReference type="InterPro" id="IPR025273">
    <property type="entry name" value="DUF4064"/>
</dbReference>
<evidence type="ECO:0000313" key="4">
    <source>
        <dbReference type="Proteomes" id="UP000028091"/>
    </source>
</evidence>